<dbReference type="Gene3D" id="3.40.50.2000">
    <property type="entry name" value="Glycogen Phosphorylase B"/>
    <property type="match status" value="2"/>
</dbReference>
<keyword evidence="1 4" id="KW-0808">Transferase</keyword>
<feature type="domain" description="Glycosyltransferase subfamily 4-like N-terminal" evidence="3">
    <location>
        <begin position="56"/>
        <end position="171"/>
    </location>
</feature>
<dbReference type="OrthoDB" id="9777346at2"/>
<protein>
    <submittedName>
        <fullName evidence="4">Glycosyltransferase</fullName>
    </submittedName>
</protein>
<dbReference type="PANTHER" id="PTHR46401">
    <property type="entry name" value="GLYCOSYLTRANSFERASE WBBK-RELATED"/>
    <property type="match status" value="1"/>
</dbReference>
<sequence length="354" mass="41029">MRILHVAETVVGGIATYLNFLEKIHDDEQSIHNVYLLPDSQAKYISGEIVTFKRDSRGLSAILQMMLAFIKTYKKVKPDVIFLHSSFAGLVRLIAIFNPEIKSKIIYCSHGWSFDMEDKKPLYLKIYAKIERFLAYYCRTIICISKYEMERAKQVNIRNDKLCVVYNCVDDNVSLLDNVDKDKFKLDKNRIYCLFVGRDSNQKGFDLLPAISEFLPQNMTILVVGNLKEYESNEKIQHFGWCTKSDVDYLRSKSKFLLIPSRWEGFGYVVVEAFRQNLPVIGSNRGALPELIREGKDGFIFDLSDISSIKPKIDLILDDKIHQEVKVTMADRYKDFSFDKFNLNILDIYNKVAK</sequence>
<dbReference type="PANTHER" id="PTHR46401:SF2">
    <property type="entry name" value="GLYCOSYLTRANSFERASE WBBK-RELATED"/>
    <property type="match status" value="1"/>
</dbReference>
<evidence type="ECO:0000256" key="1">
    <source>
        <dbReference type="ARBA" id="ARBA00022679"/>
    </source>
</evidence>
<accession>A0A3N9TJ56</accession>
<dbReference type="GO" id="GO:0009103">
    <property type="term" value="P:lipopolysaccharide biosynthetic process"/>
    <property type="evidence" value="ECO:0007669"/>
    <property type="project" value="TreeGrafter"/>
</dbReference>
<dbReference type="RefSeq" id="WP_124936004.1">
    <property type="nucleotide sequence ID" value="NZ_RJVQ01000002.1"/>
</dbReference>
<dbReference type="AlphaFoldDB" id="A0A3N9TJ56"/>
<keyword evidence="5" id="KW-1185">Reference proteome</keyword>
<reference evidence="4 5" key="1">
    <citation type="submission" date="2018-11" db="EMBL/GenBank/DDBJ databases">
        <title>Vibrio LJC006 sp. nov., isolated from seawater during the bloom of the enteromorpha.</title>
        <authorList>
            <person name="Liang J."/>
        </authorList>
    </citation>
    <scope>NUCLEOTIDE SEQUENCE [LARGE SCALE GENOMIC DNA]</scope>
    <source>
        <strain evidence="4 5">LJC006</strain>
    </source>
</reference>
<dbReference type="InterPro" id="IPR028098">
    <property type="entry name" value="Glyco_trans_4-like_N"/>
</dbReference>
<name>A0A3N9TJ56_9VIBR</name>
<dbReference type="InterPro" id="IPR001296">
    <property type="entry name" value="Glyco_trans_1"/>
</dbReference>
<organism evidence="4 5">
    <name type="scientific">Vibrio viridaestus</name>
    <dbReference type="NCBI Taxonomy" id="2487322"/>
    <lineage>
        <taxon>Bacteria</taxon>
        <taxon>Pseudomonadati</taxon>
        <taxon>Pseudomonadota</taxon>
        <taxon>Gammaproteobacteria</taxon>
        <taxon>Vibrionales</taxon>
        <taxon>Vibrionaceae</taxon>
        <taxon>Vibrio</taxon>
    </lineage>
</organism>
<proteinExistence type="predicted"/>
<evidence type="ECO:0000313" key="4">
    <source>
        <dbReference type="EMBL" id="RQW63883.1"/>
    </source>
</evidence>
<dbReference type="CDD" id="cd03801">
    <property type="entry name" value="GT4_PimA-like"/>
    <property type="match status" value="1"/>
</dbReference>
<evidence type="ECO:0000259" key="3">
    <source>
        <dbReference type="Pfam" id="PF13439"/>
    </source>
</evidence>
<evidence type="ECO:0000259" key="2">
    <source>
        <dbReference type="Pfam" id="PF00534"/>
    </source>
</evidence>
<dbReference type="SUPFAM" id="SSF53756">
    <property type="entry name" value="UDP-Glycosyltransferase/glycogen phosphorylase"/>
    <property type="match status" value="1"/>
</dbReference>
<dbReference type="GO" id="GO:0016757">
    <property type="term" value="F:glycosyltransferase activity"/>
    <property type="evidence" value="ECO:0007669"/>
    <property type="project" value="InterPro"/>
</dbReference>
<comment type="caution">
    <text evidence="4">The sequence shown here is derived from an EMBL/GenBank/DDBJ whole genome shotgun (WGS) entry which is preliminary data.</text>
</comment>
<gene>
    <name evidence="4" type="ORF">EES38_04560</name>
</gene>
<dbReference type="Proteomes" id="UP000281112">
    <property type="component" value="Unassembled WGS sequence"/>
</dbReference>
<dbReference type="EMBL" id="RJVQ01000002">
    <property type="protein sequence ID" value="RQW63883.1"/>
    <property type="molecule type" value="Genomic_DNA"/>
</dbReference>
<evidence type="ECO:0000313" key="5">
    <source>
        <dbReference type="Proteomes" id="UP000281112"/>
    </source>
</evidence>
<feature type="domain" description="Glycosyl transferase family 1" evidence="2">
    <location>
        <begin position="180"/>
        <end position="324"/>
    </location>
</feature>
<dbReference type="Pfam" id="PF00534">
    <property type="entry name" value="Glycos_transf_1"/>
    <property type="match status" value="1"/>
</dbReference>
<dbReference type="Pfam" id="PF13439">
    <property type="entry name" value="Glyco_transf_4"/>
    <property type="match status" value="1"/>
</dbReference>